<dbReference type="AlphaFoldDB" id="A0A158SZF4"/>
<dbReference type="EMBL" id="JMQP01000002">
    <property type="protein sequence ID" value="KIS36248.1"/>
    <property type="molecule type" value="Genomic_DNA"/>
</dbReference>
<accession>A0A158SZF4</accession>
<organism evidence="1 2">
    <name type="scientific">Haemophilus influenzae</name>
    <dbReference type="NCBI Taxonomy" id="727"/>
    <lineage>
        <taxon>Bacteria</taxon>
        <taxon>Pseudomonadati</taxon>
        <taxon>Pseudomonadota</taxon>
        <taxon>Gammaproteobacteria</taxon>
        <taxon>Pasteurellales</taxon>
        <taxon>Pasteurellaceae</taxon>
        <taxon>Haemophilus</taxon>
    </lineage>
</organism>
<dbReference type="Proteomes" id="UP000050700">
    <property type="component" value="Unassembled WGS sequence"/>
</dbReference>
<comment type="caution">
    <text evidence="1">The sequence shown here is derived from an EMBL/GenBank/DDBJ whole genome shotgun (WGS) entry which is preliminary data.</text>
</comment>
<evidence type="ECO:0000313" key="2">
    <source>
        <dbReference type="Proteomes" id="UP000050700"/>
    </source>
</evidence>
<protein>
    <submittedName>
        <fullName evidence="1">Uncharacterized protein</fullName>
    </submittedName>
</protein>
<reference evidence="1 2" key="1">
    <citation type="submission" date="2014-05" db="EMBL/GenBank/DDBJ databases">
        <title>Methylome analysis of the phasevarions of Haemophilus influenzae.</title>
        <authorList>
            <person name="Atack J.M."/>
            <person name="Fox K.L."/>
            <person name="Power P.M."/>
            <person name="Clark T."/>
            <person name="Jurcisek J."/>
            <person name="Korlach J."/>
            <person name="Bakaletz L.O."/>
            <person name="Jennings M.P."/>
        </authorList>
    </citation>
    <scope>NUCLEOTIDE SEQUENCE [LARGE SCALE GENOMIC DNA]</scope>
    <source>
        <strain evidence="1 2">1209</strain>
    </source>
</reference>
<evidence type="ECO:0000313" key="1">
    <source>
        <dbReference type="EMBL" id="KIS36248.1"/>
    </source>
</evidence>
<sequence>MAMIISLQQSVNIILHKVKMRPFLTALYIAKVLTFFQLHEHEQGIVSVQLNSYHC</sequence>
<proteinExistence type="predicted"/>
<gene>
    <name evidence="1" type="ORF">NTHI1209_01889</name>
</gene>
<name>A0A158SZF4_HAEIF</name>